<comment type="caution">
    <text evidence="1">The sequence shown here is derived from an EMBL/GenBank/DDBJ whole genome shotgun (WGS) entry which is preliminary data.</text>
</comment>
<accession>A0A4R2NM94</accession>
<dbReference type="Proteomes" id="UP000295733">
    <property type="component" value="Unassembled WGS sequence"/>
</dbReference>
<keyword evidence="2" id="KW-1185">Reference proteome</keyword>
<dbReference type="GO" id="GO:0004803">
    <property type="term" value="F:transposase activity"/>
    <property type="evidence" value="ECO:0007669"/>
    <property type="project" value="InterPro"/>
</dbReference>
<name>A0A4R2NM94_RHOAD</name>
<dbReference type="GO" id="GO:0003677">
    <property type="term" value="F:DNA binding"/>
    <property type="evidence" value="ECO:0007669"/>
    <property type="project" value="InterPro"/>
</dbReference>
<organism evidence="1 2">
    <name type="scientific">Rhodovulum adriaticum</name>
    <name type="common">Rhodopseudomonas adriatica</name>
    <dbReference type="NCBI Taxonomy" id="35804"/>
    <lineage>
        <taxon>Bacteria</taxon>
        <taxon>Pseudomonadati</taxon>
        <taxon>Pseudomonadota</taxon>
        <taxon>Alphaproteobacteria</taxon>
        <taxon>Rhodobacterales</taxon>
        <taxon>Paracoccaceae</taxon>
        <taxon>Rhodovulum</taxon>
    </lineage>
</organism>
<dbReference type="OrthoDB" id="9800877at2"/>
<dbReference type="InterPro" id="IPR002514">
    <property type="entry name" value="Transposase_8"/>
</dbReference>
<evidence type="ECO:0000313" key="2">
    <source>
        <dbReference type="Proteomes" id="UP000295733"/>
    </source>
</evidence>
<dbReference type="AlphaFoldDB" id="A0A4R2NM94"/>
<reference evidence="1 2" key="1">
    <citation type="submission" date="2019-03" db="EMBL/GenBank/DDBJ databases">
        <title>Genomic Encyclopedia of Type Strains, Phase IV (KMG-IV): sequencing the most valuable type-strain genomes for metagenomic binning, comparative biology and taxonomic classification.</title>
        <authorList>
            <person name="Goeker M."/>
        </authorList>
    </citation>
    <scope>NUCLEOTIDE SEQUENCE [LARGE SCALE GENOMIC DNA]</scope>
    <source>
        <strain evidence="1 2">DSM 2781</strain>
    </source>
</reference>
<proteinExistence type="predicted"/>
<protein>
    <submittedName>
        <fullName evidence="1">Transposase</fullName>
    </submittedName>
</protein>
<gene>
    <name evidence="1" type="ORF">EV656_1061</name>
</gene>
<dbReference type="GO" id="GO:0006313">
    <property type="term" value="P:DNA transposition"/>
    <property type="evidence" value="ECO:0007669"/>
    <property type="project" value="InterPro"/>
</dbReference>
<sequence>MESFAPGARVGDAARRHRLLPSQLMTWLRQAREGRIALPVDAPGLPTPAEFVPLVVDAPDPTPSSDRGRDRIEIEAGGMVIRLPGTVWTCHGLVPPL</sequence>
<dbReference type="EMBL" id="SLXL01000006">
    <property type="protein sequence ID" value="TCP22415.1"/>
    <property type="molecule type" value="Genomic_DNA"/>
</dbReference>
<evidence type="ECO:0000313" key="1">
    <source>
        <dbReference type="EMBL" id="TCP22415.1"/>
    </source>
</evidence>
<dbReference type="Pfam" id="PF01527">
    <property type="entry name" value="HTH_Tnp_1"/>
    <property type="match status" value="1"/>
</dbReference>